<accession>A0AAP0R9S4</accession>
<gene>
    <name evidence="3" type="ORF">L1049_018220</name>
</gene>
<dbReference type="Gene3D" id="1.10.245.10">
    <property type="entry name" value="SWIB/MDM2 domain"/>
    <property type="match status" value="1"/>
</dbReference>
<dbReference type="PANTHER" id="PTHR13844">
    <property type="entry name" value="SWI/SNF-RELATED MATRIX-ASSOCIATED ACTIN-DEPENDENT REGULATOR OF CHROMATIN SUBFAMILY D"/>
    <property type="match status" value="1"/>
</dbReference>
<dbReference type="InterPro" id="IPR003121">
    <property type="entry name" value="SWIB_MDM2_domain"/>
</dbReference>
<evidence type="ECO:0000313" key="4">
    <source>
        <dbReference type="Proteomes" id="UP001415857"/>
    </source>
</evidence>
<evidence type="ECO:0000259" key="2">
    <source>
        <dbReference type="PROSITE" id="PS51925"/>
    </source>
</evidence>
<protein>
    <recommendedName>
        <fullName evidence="2">DM2 domain-containing protein</fullName>
    </recommendedName>
</protein>
<dbReference type="EMBL" id="JBBPBK010000012">
    <property type="protein sequence ID" value="KAK9273410.1"/>
    <property type="molecule type" value="Genomic_DNA"/>
</dbReference>
<sequence>MSSSTTRPKLGPQEGPLLPQSQHHRLQNHLWLDHRAFSKVAPVSPALRKFLGAPESSRTDAVKKIWEYIKLHNLQNPADKREIYCDEKLKTIFNGKDKVGFLEIGKLLSAHFVKTD</sequence>
<dbReference type="InterPro" id="IPR019835">
    <property type="entry name" value="SWIB_domain"/>
</dbReference>
<feature type="domain" description="DM2" evidence="2">
    <location>
        <begin position="36"/>
        <end position="114"/>
    </location>
</feature>
<keyword evidence="4" id="KW-1185">Reference proteome</keyword>
<feature type="region of interest" description="Disordered" evidence="1">
    <location>
        <begin position="1"/>
        <end position="21"/>
    </location>
</feature>
<dbReference type="CDD" id="cd10567">
    <property type="entry name" value="SWIB-MDM2_like"/>
    <property type="match status" value="1"/>
</dbReference>
<evidence type="ECO:0000313" key="3">
    <source>
        <dbReference type="EMBL" id="KAK9273410.1"/>
    </source>
</evidence>
<dbReference type="InterPro" id="IPR036885">
    <property type="entry name" value="SWIB_MDM2_dom_sf"/>
</dbReference>
<dbReference type="AlphaFoldDB" id="A0AAP0R9S4"/>
<comment type="caution">
    <text evidence="3">The sequence shown here is derived from an EMBL/GenBank/DDBJ whole genome shotgun (WGS) entry which is preliminary data.</text>
</comment>
<reference evidence="3 4" key="1">
    <citation type="journal article" date="2024" name="Plant J.">
        <title>Genome sequences and population genomics reveal climatic adaptation and genomic divergence between two closely related sweetgum species.</title>
        <authorList>
            <person name="Xu W.Q."/>
            <person name="Ren C.Q."/>
            <person name="Zhang X.Y."/>
            <person name="Comes H.P."/>
            <person name="Liu X.H."/>
            <person name="Li Y.G."/>
            <person name="Kettle C.J."/>
            <person name="Jalonen R."/>
            <person name="Gaisberger H."/>
            <person name="Ma Y.Z."/>
            <person name="Qiu Y.X."/>
        </authorList>
    </citation>
    <scope>NUCLEOTIDE SEQUENCE [LARGE SCALE GENOMIC DNA]</scope>
    <source>
        <strain evidence="3">Hangzhou</strain>
    </source>
</reference>
<name>A0AAP0R9S4_LIQFO</name>
<evidence type="ECO:0000256" key="1">
    <source>
        <dbReference type="SAM" id="MobiDB-lite"/>
    </source>
</evidence>
<dbReference type="SUPFAM" id="SSF47592">
    <property type="entry name" value="SWIB/MDM2 domain"/>
    <property type="match status" value="1"/>
</dbReference>
<proteinExistence type="predicted"/>
<organism evidence="3 4">
    <name type="scientific">Liquidambar formosana</name>
    <name type="common">Formosan gum</name>
    <dbReference type="NCBI Taxonomy" id="63359"/>
    <lineage>
        <taxon>Eukaryota</taxon>
        <taxon>Viridiplantae</taxon>
        <taxon>Streptophyta</taxon>
        <taxon>Embryophyta</taxon>
        <taxon>Tracheophyta</taxon>
        <taxon>Spermatophyta</taxon>
        <taxon>Magnoliopsida</taxon>
        <taxon>eudicotyledons</taxon>
        <taxon>Gunneridae</taxon>
        <taxon>Pentapetalae</taxon>
        <taxon>Saxifragales</taxon>
        <taxon>Altingiaceae</taxon>
        <taxon>Liquidambar</taxon>
    </lineage>
</organism>
<dbReference type="Proteomes" id="UP001415857">
    <property type="component" value="Unassembled WGS sequence"/>
</dbReference>
<dbReference type="Pfam" id="PF02201">
    <property type="entry name" value="SWIB"/>
    <property type="match status" value="1"/>
</dbReference>
<dbReference type="SMART" id="SM00151">
    <property type="entry name" value="SWIB"/>
    <property type="match status" value="1"/>
</dbReference>
<dbReference type="PROSITE" id="PS51925">
    <property type="entry name" value="SWIB_MDM2"/>
    <property type="match status" value="1"/>
</dbReference>